<accession>A0ABP0BQC7</accession>
<dbReference type="PANTHER" id="PTHR37451:SF1">
    <property type="entry name" value="MARVEL DOMAIN-CONTAINING PROTEIN"/>
    <property type="match status" value="1"/>
</dbReference>
<feature type="transmembrane region" description="Helical" evidence="6">
    <location>
        <begin position="66"/>
        <end position="86"/>
    </location>
</feature>
<protein>
    <recommendedName>
        <fullName evidence="7">MARVEL domain-containing protein</fullName>
    </recommendedName>
</protein>
<evidence type="ECO:0000313" key="9">
    <source>
        <dbReference type="Proteomes" id="UP001642406"/>
    </source>
</evidence>
<feature type="transmembrane region" description="Helical" evidence="6">
    <location>
        <begin position="98"/>
        <end position="122"/>
    </location>
</feature>
<comment type="caution">
    <text evidence="8">The sequence shown here is derived from an EMBL/GenBank/DDBJ whole genome shotgun (WGS) entry which is preliminary data.</text>
</comment>
<evidence type="ECO:0000256" key="5">
    <source>
        <dbReference type="SAM" id="MobiDB-lite"/>
    </source>
</evidence>
<sequence length="198" mass="21357">MSAIHNTALNIASNRPLDLGLRVLQFVFALVVIGTTSYSIHAFKPYDVVNHFSFGTFKDHVGVPNAWGFLLFCAVWTVFVVFLVLAASRFYGYGMLGYVRVFVEVIALLSWFAGFIAVAVNISGSNGYCPAEEKGCAPLQVATAFGALEWALFVVTTTVTCSLVFGKKREDGEKVEAGANGNPVDTTRPPSSGVMDKV</sequence>
<gene>
    <name evidence="8" type="ORF">SBRCBS47491_004654</name>
</gene>
<proteinExistence type="predicted"/>
<evidence type="ECO:0000256" key="6">
    <source>
        <dbReference type="SAM" id="Phobius"/>
    </source>
</evidence>
<evidence type="ECO:0000256" key="2">
    <source>
        <dbReference type="ARBA" id="ARBA00022692"/>
    </source>
</evidence>
<feature type="region of interest" description="Disordered" evidence="5">
    <location>
        <begin position="174"/>
        <end position="198"/>
    </location>
</feature>
<feature type="transmembrane region" description="Helical" evidence="6">
    <location>
        <begin position="142"/>
        <end position="165"/>
    </location>
</feature>
<keyword evidence="2 6" id="KW-0812">Transmembrane</keyword>
<keyword evidence="9" id="KW-1185">Reference proteome</keyword>
<keyword evidence="3 6" id="KW-1133">Transmembrane helix</keyword>
<feature type="transmembrane region" description="Helical" evidence="6">
    <location>
        <begin position="21"/>
        <end position="40"/>
    </location>
</feature>
<evidence type="ECO:0000256" key="1">
    <source>
        <dbReference type="ARBA" id="ARBA00004141"/>
    </source>
</evidence>
<dbReference type="EMBL" id="CAWUHC010000036">
    <property type="protein sequence ID" value="CAK7221809.1"/>
    <property type="molecule type" value="Genomic_DNA"/>
</dbReference>
<evidence type="ECO:0000313" key="8">
    <source>
        <dbReference type="EMBL" id="CAK7221809.1"/>
    </source>
</evidence>
<evidence type="ECO:0000256" key="4">
    <source>
        <dbReference type="ARBA" id="ARBA00023136"/>
    </source>
</evidence>
<name>A0ABP0BQC7_9PEZI</name>
<comment type="subcellular location">
    <subcellularLocation>
        <location evidence="1">Membrane</location>
        <topology evidence="1">Multi-pass membrane protein</topology>
    </subcellularLocation>
</comment>
<dbReference type="PANTHER" id="PTHR37451">
    <property type="entry name" value="MARVEL DOMAIN"/>
    <property type="match status" value="1"/>
</dbReference>
<keyword evidence="4 6" id="KW-0472">Membrane</keyword>
<reference evidence="8 9" key="1">
    <citation type="submission" date="2024-01" db="EMBL/GenBank/DDBJ databases">
        <authorList>
            <person name="Allen C."/>
            <person name="Tagirdzhanova G."/>
        </authorList>
    </citation>
    <scope>NUCLEOTIDE SEQUENCE [LARGE SCALE GENOMIC DNA]</scope>
</reference>
<dbReference type="Proteomes" id="UP001642406">
    <property type="component" value="Unassembled WGS sequence"/>
</dbReference>
<dbReference type="Pfam" id="PF01284">
    <property type="entry name" value="MARVEL"/>
    <property type="match status" value="1"/>
</dbReference>
<feature type="domain" description="MARVEL" evidence="7">
    <location>
        <begin position="18"/>
        <end position="158"/>
    </location>
</feature>
<organism evidence="8 9">
    <name type="scientific">Sporothrix bragantina</name>
    <dbReference type="NCBI Taxonomy" id="671064"/>
    <lineage>
        <taxon>Eukaryota</taxon>
        <taxon>Fungi</taxon>
        <taxon>Dikarya</taxon>
        <taxon>Ascomycota</taxon>
        <taxon>Pezizomycotina</taxon>
        <taxon>Sordariomycetes</taxon>
        <taxon>Sordariomycetidae</taxon>
        <taxon>Ophiostomatales</taxon>
        <taxon>Ophiostomataceae</taxon>
        <taxon>Sporothrix</taxon>
    </lineage>
</organism>
<evidence type="ECO:0000256" key="3">
    <source>
        <dbReference type="ARBA" id="ARBA00022989"/>
    </source>
</evidence>
<evidence type="ECO:0000259" key="7">
    <source>
        <dbReference type="Pfam" id="PF01284"/>
    </source>
</evidence>
<dbReference type="InterPro" id="IPR008253">
    <property type="entry name" value="Marvel"/>
</dbReference>